<dbReference type="OrthoDB" id="5453329at2"/>
<evidence type="ECO:0000256" key="3">
    <source>
        <dbReference type="ARBA" id="ARBA00022729"/>
    </source>
</evidence>
<evidence type="ECO:0000313" key="7">
    <source>
        <dbReference type="EMBL" id="ADU61547.1"/>
    </source>
</evidence>
<dbReference type="Pfam" id="PF00497">
    <property type="entry name" value="SBP_bac_3"/>
    <property type="match status" value="1"/>
</dbReference>
<evidence type="ECO:0000256" key="2">
    <source>
        <dbReference type="ARBA" id="ARBA00010333"/>
    </source>
</evidence>
<feature type="domain" description="Solute-binding protein family 3/N-terminal" evidence="6">
    <location>
        <begin position="26"/>
        <end position="251"/>
    </location>
</feature>
<name>E6VY89_PSEA9</name>
<dbReference type="STRING" id="643562.Daes_0527"/>
<comment type="subcellular location">
    <subcellularLocation>
        <location evidence="1">Cell envelope</location>
    </subcellularLocation>
</comment>
<evidence type="ECO:0000256" key="4">
    <source>
        <dbReference type="RuleBase" id="RU003744"/>
    </source>
</evidence>
<dbReference type="RefSeq" id="WP_013513483.1">
    <property type="nucleotide sequence ID" value="NC_014844.1"/>
</dbReference>
<comment type="similarity">
    <text evidence="2 4">Belongs to the bacterial solute-binding protein 3 family.</text>
</comment>
<dbReference type="KEGG" id="das:Daes_0527"/>
<evidence type="ECO:0000256" key="1">
    <source>
        <dbReference type="ARBA" id="ARBA00004196"/>
    </source>
</evidence>
<reference evidence="7 8" key="2">
    <citation type="journal article" date="2014" name="Genome Announc.">
        <title>Complete Genome Sequence of the Subsurface, Mesophilic Sulfate-Reducing Bacterium Desulfovibrio aespoeensis Aspo-2.</title>
        <authorList>
            <person name="Pedersen K."/>
            <person name="Bengtsson A."/>
            <person name="Edlund J."/>
            <person name="Rabe L."/>
            <person name="Hazen T."/>
            <person name="Chakraborty R."/>
            <person name="Goodwin L."/>
            <person name="Shapiro N."/>
        </authorList>
    </citation>
    <scope>NUCLEOTIDE SEQUENCE [LARGE SCALE GENOMIC DNA]</scope>
    <source>
        <strain evidence="8">ATCC 700646 / DSM 10631 / Aspo-2</strain>
    </source>
</reference>
<dbReference type="PROSITE" id="PS01039">
    <property type="entry name" value="SBP_BACTERIAL_3"/>
    <property type="match status" value="1"/>
</dbReference>
<evidence type="ECO:0000256" key="5">
    <source>
        <dbReference type="SAM" id="SignalP"/>
    </source>
</evidence>
<reference evidence="8" key="1">
    <citation type="submission" date="2010-12" db="EMBL/GenBank/DDBJ databases">
        <title>Complete sequence of Desulfovibrio aespoeensis Aspo-2.</title>
        <authorList>
            <consortium name="US DOE Joint Genome Institute"/>
            <person name="Lucas S."/>
            <person name="Copeland A."/>
            <person name="Lapidus A."/>
            <person name="Cheng J.-F."/>
            <person name="Goodwin L."/>
            <person name="Pitluck S."/>
            <person name="Chertkov O."/>
            <person name="Misra M."/>
            <person name="Detter J.C."/>
            <person name="Han C."/>
            <person name="Tapia R."/>
            <person name="Land M."/>
            <person name="Hauser L."/>
            <person name="Kyrpides N."/>
            <person name="Ivanova N."/>
            <person name="Ovchinnikova G."/>
            <person name="Pedersen K."/>
            <person name="Jagevall S."/>
            <person name="Hazen T."/>
            <person name="Woyke T."/>
        </authorList>
    </citation>
    <scope>NUCLEOTIDE SEQUENCE [LARGE SCALE GENOMIC DNA]</scope>
    <source>
        <strain evidence="8">ATCC 700646 / DSM 10631 / Aspo-2</strain>
    </source>
</reference>
<dbReference type="InterPro" id="IPR018313">
    <property type="entry name" value="SBP_3_CS"/>
</dbReference>
<dbReference type="eggNOG" id="COG0834">
    <property type="taxonomic scope" value="Bacteria"/>
</dbReference>
<feature type="chain" id="PRO_5003214170" evidence="5">
    <location>
        <begin position="23"/>
        <end position="254"/>
    </location>
</feature>
<dbReference type="HOGENOM" id="CLU_064076_9_0_7"/>
<accession>E6VY89</accession>
<keyword evidence="8" id="KW-1185">Reference proteome</keyword>
<dbReference type="PANTHER" id="PTHR35936">
    <property type="entry name" value="MEMBRANE-BOUND LYTIC MUREIN TRANSGLYCOSYLASE F"/>
    <property type="match status" value="1"/>
</dbReference>
<dbReference type="GO" id="GO:0030313">
    <property type="term" value="C:cell envelope"/>
    <property type="evidence" value="ECO:0007669"/>
    <property type="project" value="UniProtKB-SubCell"/>
</dbReference>
<dbReference type="Proteomes" id="UP000002191">
    <property type="component" value="Chromosome"/>
</dbReference>
<gene>
    <name evidence="7" type="ordered locus">Daes_0527</name>
</gene>
<dbReference type="EMBL" id="CP002431">
    <property type="protein sequence ID" value="ADU61547.1"/>
    <property type="molecule type" value="Genomic_DNA"/>
</dbReference>
<dbReference type="SUPFAM" id="SSF53850">
    <property type="entry name" value="Periplasmic binding protein-like II"/>
    <property type="match status" value="1"/>
</dbReference>
<feature type="signal peptide" evidence="5">
    <location>
        <begin position="1"/>
        <end position="22"/>
    </location>
</feature>
<evidence type="ECO:0000259" key="6">
    <source>
        <dbReference type="SMART" id="SM00062"/>
    </source>
</evidence>
<protein>
    <submittedName>
        <fullName evidence="7">Extracellular solute-binding protein family 3</fullName>
    </submittedName>
</protein>
<dbReference type="PANTHER" id="PTHR35936:SF25">
    <property type="entry name" value="ABC TRANSPORTER SUBSTRATE-BINDING PROTEIN"/>
    <property type="match status" value="1"/>
</dbReference>
<dbReference type="AlphaFoldDB" id="E6VY89"/>
<sequence precursor="true">MAGFVLALVALAALGFCPPVLADGGVLRVSFNDLPPWKVLGPKGEPTGIDVEFLNMLAARMGLTVEYVHYPFKRGLKLTESGDVDAMIGVLRRPEREAYLHYIEPAYKHETSKAFFVLKGRENTIARHEDLYGLRVGTVLGGRYYPGFDDDTRIFKHPVTSYDLNFRMLLAGRIDAVVMTETAGVYRVAQLGLGNTVVKATYVHRDHQDVYMVLSKRSVHADRLEEFSRVMDELVREGALDAVAARFFKETAPQ</sequence>
<dbReference type="InterPro" id="IPR001638">
    <property type="entry name" value="Solute-binding_3/MltF_N"/>
</dbReference>
<organism evidence="7 8">
    <name type="scientific">Pseudodesulfovibrio aespoeensis (strain ATCC 700646 / DSM 10631 / Aspo-2)</name>
    <name type="common">Desulfovibrio aespoeensis</name>
    <dbReference type="NCBI Taxonomy" id="643562"/>
    <lineage>
        <taxon>Bacteria</taxon>
        <taxon>Pseudomonadati</taxon>
        <taxon>Thermodesulfobacteriota</taxon>
        <taxon>Desulfovibrionia</taxon>
        <taxon>Desulfovibrionales</taxon>
        <taxon>Desulfovibrionaceae</taxon>
    </lineage>
</organism>
<evidence type="ECO:0000313" key="8">
    <source>
        <dbReference type="Proteomes" id="UP000002191"/>
    </source>
</evidence>
<dbReference type="SMART" id="SM00062">
    <property type="entry name" value="PBPb"/>
    <property type="match status" value="1"/>
</dbReference>
<proteinExistence type="inferred from homology"/>
<dbReference type="Gene3D" id="3.40.190.10">
    <property type="entry name" value="Periplasmic binding protein-like II"/>
    <property type="match status" value="2"/>
</dbReference>
<keyword evidence="3 5" id="KW-0732">Signal</keyword>